<dbReference type="SUPFAM" id="SSF46785">
    <property type="entry name" value="Winged helix' DNA-binding domain"/>
    <property type="match status" value="1"/>
</dbReference>
<dbReference type="PANTHER" id="PTHR40068">
    <property type="entry name" value="TRANSCRIPTION REPRESSOR NIAR-RELATED"/>
    <property type="match status" value="1"/>
</dbReference>
<sequence>MNKGEERRSKLLDILRQAGADPVPGFKLAEELQTSRQAIVHDIALLRSAGEPIVATSRGYMLATALAPGMQKIEVVVRHRPEDTPKELYSLVDVGVRIVDVAVLHPIYGELRGRLELDSRADVEEFLEKVSSCKAHLLSELTDGLHMHTLAARDRKYLDEALRVLEKLGFLIKEDSQDETELETLAEARSR</sequence>
<dbReference type="OrthoDB" id="9792661at2"/>
<dbReference type="InterPro" id="IPR026043">
    <property type="entry name" value="NadR"/>
</dbReference>
<dbReference type="InterPro" id="IPR036390">
    <property type="entry name" value="WH_DNA-bd_sf"/>
</dbReference>
<reference evidence="5" key="1">
    <citation type="journal article" date="2010" name="Stand. Genomic Sci.">
        <title>Complete genome sequence of 'Thermobaculum terrenum' type strain (YNP1).</title>
        <authorList>
            <person name="Kiss H."/>
            <person name="Cleland D."/>
            <person name="Lapidus A."/>
            <person name="Lucas S."/>
            <person name="Glavina Del Rio T."/>
            <person name="Nolan M."/>
            <person name="Tice H."/>
            <person name="Han C."/>
            <person name="Goodwin L."/>
            <person name="Pitluck S."/>
            <person name="Liolios K."/>
            <person name="Ivanova N."/>
            <person name="Mavromatis K."/>
            <person name="Ovchinnikova G."/>
            <person name="Pati A."/>
            <person name="Chen A."/>
            <person name="Palaniappan K."/>
            <person name="Land M."/>
            <person name="Hauser L."/>
            <person name="Chang Y."/>
            <person name="Jeffries C."/>
            <person name="Lu M."/>
            <person name="Brettin T."/>
            <person name="Detter J."/>
            <person name="Goker M."/>
            <person name="Tindall B."/>
            <person name="Beck B."/>
            <person name="McDermott T."/>
            <person name="Woyke T."/>
            <person name="Bristow J."/>
            <person name="Eisen J."/>
            <person name="Markowitz V."/>
            <person name="Hugenholtz P."/>
            <person name="Kyrpides N."/>
            <person name="Klenk H."/>
            <person name="Cheng J."/>
        </authorList>
    </citation>
    <scope>NUCLEOTIDE SEQUENCE [LARGE SCALE GENOMIC DNA]</scope>
    <source>
        <strain evidence="5">ATCC BAA-798 / YNP1</strain>
    </source>
</reference>
<protein>
    <submittedName>
        <fullName evidence="4">3H domain protein</fullName>
    </submittedName>
</protein>
<name>D1CCD8_THET1</name>
<dbReference type="STRING" id="525904.Tter_1547"/>
<keyword evidence="1" id="KW-0533">Nickel</keyword>
<feature type="binding site" evidence="1">
    <location>
        <position position="146"/>
    </location>
    <ligand>
        <name>Ni(2+)</name>
        <dbReference type="ChEBI" id="CHEBI:49786"/>
    </ligand>
</feature>
<evidence type="ECO:0000259" key="2">
    <source>
        <dbReference type="Pfam" id="PF02829"/>
    </source>
</evidence>
<dbReference type="PIRSF" id="PIRSF037847">
    <property type="entry name" value="NiaR"/>
    <property type="match status" value="1"/>
</dbReference>
<dbReference type="InterPro" id="IPR004173">
    <property type="entry name" value="3H_domain"/>
</dbReference>
<dbReference type="SUPFAM" id="SSF75500">
    <property type="entry name" value="Putative transcriptional regulator TM1602, C-terminal domain"/>
    <property type="match status" value="1"/>
</dbReference>
<dbReference type="Gene3D" id="1.10.10.10">
    <property type="entry name" value="Winged helix-like DNA-binding domain superfamily/Winged helix DNA-binding domain"/>
    <property type="match status" value="1"/>
</dbReference>
<dbReference type="HOGENOM" id="CLU_108798_0_0_0"/>
<dbReference type="eggNOG" id="COG1827">
    <property type="taxonomic scope" value="Bacteria"/>
</dbReference>
<dbReference type="RefSeq" id="WP_012875487.1">
    <property type="nucleotide sequence ID" value="NC_013525.1"/>
</dbReference>
<dbReference type="InterPro" id="IPR035922">
    <property type="entry name" value="3H_dom_sf"/>
</dbReference>
<dbReference type="Pfam" id="PF02829">
    <property type="entry name" value="3H"/>
    <property type="match status" value="1"/>
</dbReference>
<dbReference type="InterPro" id="IPR013196">
    <property type="entry name" value="HTH_11"/>
</dbReference>
<gene>
    <name evidence="4" type="ordered locus">Tter_1547</name>
</gene>
<dbReference type="PANTHER" id="PTHR40068:SF1">
    <property type="entry name" value="TRANSCRIPTION REPRESSOR NIAR-RELATED"/>
    <property type="match status" value="1"/>
</dbReference>
<dbReference type="KEGG" id="ttr:Tter_1547"/>
<evidence type="ECO:0000313" key="4">
    <source>
        <dbReference type="EMBL" id="ACZ42453.1"/>
    </source>
</evidence>
<proteinExistence type="predicted"/>
<dbReference type="InterPro" id="IPR036388">
    <property type="entry name" value="WH-like_DNA-bd_sf"/>
</dbReference>
<feature type="domain" description="3H" evidence="2">
    <location>
        <begin position="75"/>
        <end position="171"/>
    </location>
</feature>
<dbReference type="Gene3D" id="3.30.1340.20">
    <property type="entry name" value="3H domain"/>
    <property type="match status" value="1"/>
</dbReference>
<dbReference type="Proteomes" id="UP000000323">
    <property type="component" value="Chromosome 1"/>
</dbReference>
<organism evidence="4 5">
    <name type="scientific">Thermobaculum terrenum (strain ATCC BAA-798 / CCMEE 7001 / YNP1)</name>
    <dbReference type="NCBI Taxonomy" id="525904"/>
    <lineage>
        <taxon>Bacteria</taxon>
        <taxon>Bacillati</taxon>
        <taxon>Chloroflexota</taxon>
        <taxon>Chloroflexia</taxon>
        <taxon>Candidatus Thermobaculales</taxon>
        <taxon>Candidatus Thermobaculaceae</taxon>
        <taxon>Thermobaculum</taxon>
    </lineage>
</organism>
<keyword evidence="1" id="KW-0479">Metal-binding</keyword>
<evidence type="ECO:0000313" key="5">
    <source>
        <dbReference type="Proteomes" id="UP000000323"/>
    </source>
</evidence>
<dbReference type="Pfam" id="PF08279">
    <property type="entry name" value="HTH_11"/>
    <property type="match status" value="1"/>
</dbReference>
<feature type="binding site" evidence="1">
    <location>
        <position position="79"/>
    </location>
    <ligand>
        <name>Ni(2+)</name>
        <dbReference type="ChEBI" id="CHEBI:49786"/>
    </ligand>
</feature>
<feature type="binding site" evidence="1">
    <location>
        <position position="87"/>
    </location>
    <ligand>
        <name>Ni(2+)</name>
        <dbReference type="ChEBI" id="CHEBI:49786"/>
    </ligand>
</feature>
<evidence type="ECO:0000256" key="1">
    <source>
        <dbReference type="PIRSR" id="PIRSR037847-1"/>
    </source>
</evidence>
<feature type="domain" description="Helix-turn-helix type 11" evidence="3">
    <location>
        <begin position="7"/>
        <end position="60"/>
    </location>
</feature>
<evidence type="ECO:0000259" key="3">
    <source>
        <dbReference type="Pfam" id="PF08279"/>
    </source>
</evidence>
<dbReference type="EMBL" id="CP001825">
    <property type="protein sequence ID" value="ACZ42453.1"/>
    <property type="molecule type" value="Genomic_DNA"/>
</dbReference>
<keyword evidence="5" id="KW-1185">Reference proteome</keyword>
<dbReference type="GO" id="GO:0046872">
    <property type="term" value="F:metal ion binding"/>
    <property type="evidence" value="ECO:0007669"/>
    <property type="project" value="UniProtKB-KW"/>
</dbReference>
<feature type="binding site" evidence="1">
    <location>
        <position position="148"/>
    </location>
    <ligand>
        <name>Ni(2+)</name>
        <dbReference type="ChEBI" id="CHEBI:49786"/>
    </ligand>
</feature>
<dbReference type="AlphaFoldDB" id="D1CCD8"/>
<accession>D1CCD8</accession>